<proteinExistence type="predicted"/>
<dbReference type="KEGG" id="xca:xcc-b100_1050"/>
<evidence type="ECO:0000313" key="2">
    <source>
        <dbReference type="Proteomes" id="UP000001188"/>
    </source>
</evidence>
<gene>
    <name evidence="1" type="ORF">XCCB100_1050</name>
</gene>
<dbReference type="HOGENOM" id="CLU_952116_0_0_6"/>
<evidence type="ECO:0000313" key="1">
    <source>
        <dbReference type="EMBL" id="CAP50398.1"/>
    </source>
</evidence>
<dbReference type="Proteomes" id="UP000001188">
    <property type="component" value="Chromosome"/>
</dbReference>
<reference evidence="1 2" key="1">
    <citation type="journal article" date="2008" name="J. Biotechnol.">
        <title>The genome of Xanthomonas campestris pv. campestris B100 and its use for the reconstruction of metabolic pathways involved in xanthan biosynthesis.</title>
        <authorList>
            <person name="Vorholter F.J."/>
            <person name="Schneiker S."/>
            <person name="Goesmann A."/>
            <person name="Krause L."/>
            <person name="Bekel T."/>
            <person name="Kaiser O."/>
            <person name="Linke B."/>
            <person name="Patschkowski T."/>
            <person name="Ruckert C."/>
            <person name="Schmid J."/>
            <person name="Sidhu V.K."/>
            <person name="Sieber V."/>
            <person name="Tauch A."/>
            <person name="Watt S.A."/>
            <person name="Weisshaar B."/>
            <person name="Becker A."/>
            <person name="Niehaus K."/>
            <person name="Puhler A."/>
        </authorList>
    </citation>
    <scope>NUCLEOTIDE SEQUENCE [LARGE SCALE GENOMIC DNA]</scope>
    <source>
        <strain evidence="1 2">B100</strain>
    </source>
</reference>
<protein>
    <submittedName>
        <fullName evidence="1">Uncharacterized protein</fullName>
    </submittedName>
</protein>
<sequence>MRHHCMVIYHCLAMADQTPETLEVIGLSIAFEALKSMINRSMLDFLHLSDGSGEVEVRFKSTPQRDLFYIRLLDFAHEGGSRRLLGTLKDTSCLEILEAAGSAPRLSTPESAQDLARAAAKLRTWLEHTVQPKFWLGEINVNAKLSVTRLQLLKIAGNQAKHNMSRLTGVCEQVQRLLGDNGYDVPFDLMPFALEDLRAHLGENMFIYYGSWLAELLNELTWALYRYVQPIYQRQIFFEEGPLQGFYRYEPLAGIDPKSPAHSWLYRLLNEARCAPYIPSFRASHYLKKKSGLEWEDV</sequence>
<organism evidence="1 2">
    <name type="scientific">Xanthomonas campestris pv. campestris (strain B100)</name>
    <dbReference type="NCBI Taxonomy" id="509169"/>
    <lineage>
        <taxon>Bacteria</taxon>
        <taxon>Pseudomonadati</taxon>
        <taxon>Pseudomonadota</taxon>
        <taxon>Gammaproteobacteria</taxon>
        <taxon>Lysobacterales</taxon>
        <taxon>Lysobacteraceae</taxon>
        <taxon>Xanthomonas</taxon>
    </lineage>
</organism>
<dbReference type="AlphaFoldDB" id="B0RPL3"/>
<accession>B0RPL3</accession>
<name>B0RPL3_XANCB</name>
<dbReference type="EMBL" id="AM920689">
    <property type="protein sequence ID" value="CAP50398.1"/>
    <property type="molecule type" value="Genomic_DNA"/>
</dbReference>